<feature type="compositionally biased region" description="Polar residues" evidence="1">
    <location>
        <begin position="507"/>
        <end position="518"/>
    </location>
</feature>
<feature type="region of interest" description="Disordered" evidence="1">
    <location>
        <begin position="317"/>
        <end position="376"/>
    </location>
</feature>
<dbReference type="EMBL" id="JARBHB010000008">
    <property type="protein sequence ID" value="KAJ8877816.1"/>
    <property type="molecule type" value="Genomic_DNA"/>
</dbReference>
<feature type="region of interest" description="Disordered" evidence="1">
    <location>
        <begin position="507"/>
        <end position="531"/>
    </location>
</feature>
<feature type="region of interest" description="Disordered" evidence="1">
    <location>
        <begin position="429"/>
        <end position="452"/>
    </location>
</feature>
<dbReference type="Proteomes" id="UP001159363">
    <property type="component" value="Chromosome 7"/>
</dbReference>
<feature type="compositionally biased region" description="Basic and acidic residues" evidence="1">
    <location>
        <begin position="326"/>
        <end position="337"/>
    </location>
</feature>
<gene>
    <name evidence="2" type="ORF">PR048_022274</name>
</gene>
<keyword evidence="3" id="KW-1185">Reference proteome</keyword>
<reference evidence="2 3" key="1">
    <citation type="submission" date="2023-02" db="EMBL/GenBank/DDBJ databases">
        <title>LHISI_Scaffold_Assembly.</title>
        <authorList>
            <person name="Stuart O.P."/>
            <person name="Cleave R."/>
            <person name="Magrath M.J.L."/>
            <person name="Mikheyev A.S."/>
        </authorList>
    </citation>
    <scope>NUCLEOTIDE SEQUENCE [LARGE SCALE GENOMIC DNA]</scope>
    <source>
        <strain evidence="2">Daus_M_001</strain>
        <tissue evidence="2">Leg muscle</tissue>
    </source>
</reference>
<protein>
    <submittedName>
        <fullName evidence="2">Uncharacterized protein</fullName>
    </submittedName>
</protein>
<evidence type="ECO:0000313" key="2">
    <source>
        <dbReference type="EMBL" id="KAJ8877816.1"/>
    </source>
</evidence>
<sequence>MREANQNTWGGARSVKGAMEPTKGAVGDRSPEQPAGVPTIRSGRRVPGEAMSRHGVPRTESFCLAWRAEKRAVRTNRRTFASPQLRGCPSLSLSPSDPPLAGPSSPPPSFLFTCHDATNESREQKFYGGGTSKLGAPARTQTHTLALRGARNSAPRAQSNQSVLCRGAGGGQGEIEIDILGAAVAQRLDCSLSYHDEPGSIPVQATPEFSGVGIVLDDSAGRRVFSGISRFPNSFNPVLLHTSFTLFGSQDLAVKSRPNLFTHYPLVHFVFNASRRTLAQSSPSSVTTYNQCAADIDVYAHTTVLSSLQPMRAKRGENGAALECEGGGKWEIPEKTRRAASSGTTPSYESPGAASPGIEPGSPWQEPSAPPATPLRPQDLFEINEFHKTSDKSAIYQLKSVSFPTKRLTDCSASEYGSQTQSLLALTPAAHPRKMASARRKKDGRTPFTNQRPDKIDVKHLYTEVDFVIGSHFSRHALDDSEPIADLQGNNAKKPRIDYILKHAVANESQDPSQSLTQPIGEWVPKGGTFT</sequence>
<organism evidence="2 3">
    <name type="scientific">Dryococelus australis</name>
    <dbReference type="NCBI Taxonomy" id="614101"/>
    <lineage>
        <taxon>Eukaryota</taxon>
        <taxon>Metazoa</taxon>
        <taxon>Ecdysozoa</taxon>
        <taxon>Arthropoda</taxon>
        <taxon>Hexapoda</taxon>
        <taxon>Insecta</taxon>
        <taxon>Pterygota</taxon>
        <taxon>Neoptera</taxon>
        <taxon>Polyneoptera</taxon>
        <taxon>Phasmatodea</taxon>
        <taxon>Verophasmatodea</taxon>
        <taxon>Anareolatae</taxon>
        <taxon>Phasmatidae</taxon>
        <taxon>Eurycanthinae</taxon>
        <taxon>Dryococelus</taxon>
    </lineage>
</organism>
<accession>A0ABQ9H0J0</accession>
<feature type="compositionally biased region" description="Pro residues" evidence="1">
    <location>
        <begin position="96"/>
        <end position="106"/>
    </location>
</feature>
<feature type="region of interest" description="Disordered" evidence="1">
    <location>
        <begin position="77"/>
        <end position="106"/>
    </location>
</feature>
<proteinExistence type="predicted"/>
<name>A0ABQ9H0J0_9NEOP</name>
<evidence type="ECO:0000313" key="3">
    <source>
        <dbReference type="Proteomes" id="UP001159363"/>
    </source>
</evidence>
<feature type="region of interest" description="Disordered" evidence="1">
    <location>
        <begin position="1"/>
        <end position="54"/>
    </location>
</feature>
<feature type="compositionally biased region" description="Polar residues" evidence="1">
    <location>
        <begin position="339"/>
        <end position="348"/>
    </location>
</feature>
<evidence type="ECO:0000256" key="1">
    <source>
        <dbReference type="SAM" id="MobiDB-lite"/>
    </source>
</evidence>
<feature type="compositionally biased region" description="Basic residues" evidence="1">
    <location>
        <begin position="431"/>
        <end position="443"/>
    </location>
</feature>
<comment type="caution">
    <text evidence="2">The sequence shown here is derived from an EMBL/GenBank/DDBJ whole genome shotgun (WGS) entry which is preliminary data.</text>
</comment>